<organism evidence="1 2">
    <name type="scientific">Funneliformis geosporum</name>
    <dbReference type="NCBI Taxonomy" id="1117311"/>
    <lineage>
        <taxon>Eukaryota</taxon>
        <taxon>Fungi</taxon>
        <taxon>Fungi incertae sedis</taxon>
        <taxon>Mucoromycota</taxon>
        <taxon>Glomeromycotina</taxon>
        <taxon>Glomeromycetes</taxon>
        <taxon>Glomerales</taxon>
        <taxon>Glomeraceae</taxon>
        <taxon>Funneliformis</taxon>
    </lineage>
</organism>
<evidence type="ECO:0000313" key="1">
    <source>
        <dbReference type="EMBL" id="CAI2196074.1"/>
    </source>
</evidence>
<dbReference type="Proteomes" id="UP001153678">
    <property type="component" value="Unassembled WGS sequence"/>
</dbReference>
<dbReference type="EMBL" id="CAMKVN010013610">
    <property type="protein sequence ID" value="CAI2196074.1"/>
    <property type="molecule type" value="Genomic_DNA"/>
</dbReference>
<name>A0A9W4T6J1_9GLOM</name>
<comment type="caution">
    <text evidence="1">The sequence shown here is derived from an EMBL/GenBank/DDBJ whole genome shotgun (WGS) entry which is preliminary data.</text>
</comment>
<sequence>NLPSSDTLLDYFLPQSSIGPIRNTRKRPISAMDQFFTRTKESQICKYCNIKYSNTTSTGTLKTRGKNSPRN</sequence>
<accession>A0A9W4T6J1</accession>
<gene>
    <name evidence="1" type="ORF">FWILDA_LOCUS17395</name>
</gene>
<reference evidence="1" key="1">
    <citation type="submission" date="2022-08" db="EMBL/GenBank/DDBJ databases">
        <authorList>
            <person name="Kallberg Y."/>
            <person name="Tangrot J."/>
            <person name="Rosling A."/>
        </authorList>
    </citation>
    <scope>NUCLEOTIDE SEQUENCE</scope>
    <source>
        <strain evidence="1">Wild A</strain>
    </source>
</reference>
<feature type="non-terminal residue" evidence="1">
    <location>
        <position position="1"/>
    </location>
</feature>
<proteinExistence type="predicted"/>
<protein>
    <submittedName>
        <fullName evidence="1">16972_t:CDS:1</fullName>
    </submittedName>
</protein>
<dbReference type="AlphaFoldDB" id="A0A9W4T6J1"/>
<evidence type="ECO:0000313" key="2">
    <source>
        <dbReference type="Proteomes" id="UP001153678"/>
    </source>
</evidence>
<keyword evidence="2" id="KW-1185">Reference proteome</keyword>